<dbReference type="Gene3D" id="1.10.1740.10">
    <property type="match status" value="1"/>
</dbReference>
<dbReference type="EMBL" id="RJJR01000005">
    <property type="protein sequence ID" value="RNI37349.1"/>
    <property type="molecule type" value="Genomic_DNA"/>
</dbReference>
<dbReference type="InterPro" id="IPR013249">
    <property type="entry name" value="RNA_pol_sigma70_r4_t2"/>
</dbReference>
<name>A0A3M9NHR9_9BACT</name>
<dbReference type="PANTHER" id="PTHR43133">
    <property type="entry name" value="RNA POLYMERASE ECF-TYPE SIGMA FACTO"/>
    <property type="match status" value="1"/>
</dbReference>
<dbReference type="Pfam" id="PF04542">
    <property type="entry name" value="Sigma70_r2"/>
    <property type="match status" value="1"/>
</dbReference>
<accession>A0A3M9NHR9</accession>
<dbReference type="SUPFAM" id="SSF88659">
    <property type="entry name" value="Sigma3 and sigma4 domains of RNA polymerase sigma factors"/>
    <property type="match status" value="1"/>
</dbReference>
<organism evidence="6 7">
    <name type="scientific">Hanamia caeni</name>
    <dbReference type="NCBI Taxonomy" id="2294116"/>
    <lineage>
        <taxon>Bacteria</taxon>
        <taxon>Pseudomonadati</taxon>
        <taxon>Bacteroidota</taxon>
        <taxon>Chitinophagia</taxon>
        <taxon>Chitinophagales</taxon>
        <taxon>Chitinophagaceae</taxon>
        <taxon>Hanamia</taxon>
    </lineage>
</organism>
<dbReference type="InterPro" id="IPR014284">
    <property type="entry name" value="RNA_pol_sigma-70_dom"/>
</dbReference>
<evidence type="ECO:0000313" key="7">
    <source>
        <dbReference type="Proteomes" id="UP000267223"/>
    </source>
</evidence>
<evidence type="ECO:0000313" key="6">
    <source>
        <dbReference type="EMBL" id="RNI37349.1"/>
    </source>
</evidence>
<evidence type="ECO:0000256" key="2">
    <source>
        <dbReference type="ARBA" id="ARBA00023015"/>
    </source>
</evidence>
<dbReference type="InterPro" id="IPR014327">
    <property type="entry name" value="RNA_pol_sigma70_bacteroid"/>
</dbReference>
<keyword evidence="7" id="KW-1185">Reference proteome</keyword>
<dbReference type="NCBIfam" id="TIGR02985">
    <property type="entry name" value="Sig70_bacteroi1"/>
    <property type="match status" value="1"/>
</dbReference>
<dbReference type="CDD" id="cd06171">
    <property type="entry name" value="Sigma70_r4"/>
    <property type="match status" value="1"/>
</dbReference>
<protein>
    <submittedName>
        <fullName evidence="6">RNA polymerase sigma-70 factor</fullName>
    </submittedName>
</protein>
<dbReference type="NCBIfam" id="TIGR02937">
    <property type="entry name" value="sigma70-ECF"/>
    <property type="match status" value="1"/>
</dbReference>
<dbReference type="InterPro" id="IPR013324">
    <property type="entry name" value="RNA_pol_sigma_r3/r4-like"/>
</dbReference>
<dbReference type="Gene3D" id="1.10.10.10">
    <property type="entry name" value="Winged helix-like DNA-binding domain superfamily/Winged helix DNA-binding domain"/>
    <property type="match status" value="1"/>
</dbReference>
<dbReference type="InterPro" id="IPR007627">
    <property type="entry name" value="RNA_pol_sigma70_r2"/>
</dbReference>
<dbReference type="Proteomes" id="UP000267223">
    <property type="component" value="Unassembled WGS sequence"/>
</dbReference>
<dbReference type="PANTHER" id="PTHR43133:SF46">
    <property type="entry name" value="RNA POLYMERASE SIGMA-70 FACTOR ECF SUBFAMILY"/>
    <property type="match status" value="1"/>
</dbReference>
<keyword evidence="3" id="KW-0731">Sigma factor</keyword>
<comment type="caution">
    <text evidence="6">The sequence shown here is derived from an EMBL/GenBank/DDBJ whole genome shotgun (WGS) entry which is preliminary data.</text>
</comment>
<keyword evidence="2" id="KW-0805">Transcription regulation</keyword>
<dbReference type="SUPFAM" id="SSF88946">
    <property type="entry name" value="Sigma2 domain of RNA polymerase sigma factors"/>
    <property type="match status" value="1"/>
</dbReference>
<dbReference type="AlphaFoldDB" id="A0A3M9NHR9"/>
<gene>
    <name evidence="6" type="ORF">EFY79_08090</name>
</gene>
<evidence type="ECO:0000256" key="4">
    <source>
        <dbReference type="ARBA" id="ARBA00023163"/>
    </source>
</evidence>
<dbReference type="GO" id="GO:0016987">
    <property type="term" value="F:sigma factor activity"/>
    <property type="evidence" value="ECO:0007669"/>
    <property type="project" value="UniProtKB-KW"/>
</dbReference>
<dbReference type="InterPro" id="IPR039425">
    <property type="entry name" value="RNA_pol_sigma-70-like"/>
</dbReference>
<dbReference type="GO" id="GO:0006352">
    <property type="term" value="P:DNA-templated transcription initiation"/>
    <property type="evidence" value="ECO:0007669"/>
    <property type="project" value="InterPro"/>
</dbReference>
<evidence type="ECO:0000256" key="1">
    <source>
        <dbReference type="ARBA" id="ARBA00010641"/>
    </source>
</evidence>
<dbReference type="InterPro" id="IPR013325">
    <property type="entry name" value="RNA_pol_sigma_r2"/>
</dbReference>
<evidence type="ECO:0000256" key="3">
    <source>
        <dbReference type="ARBA" id="ARBA00023082"/>
    </source>
</evidence>
<proteinExistence type="inferred from homology"/>
<dbReference type="GO" id="GO:0003677">
    <property type="term" value="F:DNA binding"/>
    <property type="evidence" value="ECO:0007669"/>
    <property type="project" value="InterPro"/>
</dbReference>
<dbReference type="PROSITE" id="PS00622">
    <property type="entry name" value="HTH_LUXR_1"/>
    <property type="match status" value="1"/>
</dbReference>
<dbReference type="InterPro" id="IPR000792">
    <property type="entry name" value="Tscrpt_reg_LuxR_C"/>
</dbReference>
<dbReference type="Pfam" id="PF08281">
    <property type="entry name" value="Sigma70_r4_2"/>
    <property type="match status" value="1"/>
</dbReference>
<keyword evidence="4" id="KW-0804">Transcription</keyword>
<comment type="similarity">
    <text evidence="1">Belongs to the sigma-70 factor family. ECF subfamily.</text>
</comment>
<evidence type="ECO:0000259" key="5">
    <source>
        <dbReference type="PROSITE" id="PS00622"/>
    </source>
</evidence>
<feature type="domain" description="HTH luxR-type" evidence="5">
    <location>
        <begin position="157"/>
        <end position="184"/>
    </location>
</feature>
<sequence length="218" mass="25903">MFLILLYKLQDPKTHISQLFENISQKDDQKSFEELFKLFYERLLNFCVRYTMAREIAEELVSDALFTIWQKRKDLSHVSNLQTYLFIMVKNKSLNYTKQFSNYRFVYLEETGSHQLLNINDPGKELERRELILKMDQAIETLPHQCRIIFSLIKEEGLKYKEVAQILDISPRTVETQLVRAMKKLDKILFPYVSPKSSLRRKTNPISVIKSALFSTFF</sequence>
<reference evidence="6 7" key="1">
    <citation type="submission" date="2018-11" db="EMBL/GenBank/DDBJ databases">
        <title>Draft genome sequence of Ferruginibacter sp. BO-59.</title>
        <authorList>
            <person name="Im W.T."/>
        </authorList>
    </citation>
    <scope>NUCLEOTIDE SEQUENCE [LARGE SCALE GENOMIC DNA]</scope>
    <source>
        <strain evidence="6 7">BO-59</strain>
    </source>
</reference>
<dbReference type="InterPro" id="IPR036388">
    <property type="entry name" value="WH-like_DNA-bd_sf"/>
</dbReference>